<feature type="non-terminal residue" evidence="2">
    <location>
        <position position="75"/>
    </location>
</feature>
<feature type="non-terminal residue" evidence="2">
    <location>
        <position position="1"/>
    </location>
</feature>
<feature type="compositionally biased region" description="Basic and acidic residues" evidence="1">
    <location>
        <begin position="1"/>
        <end position="13"/>
    </location>
</feature>
<reference evidence="3" key="1">
    <citation type="submission" date="2021-01" db="EMBL/GenBank/DDBJ databases">
        <title>Caligus Genome Assembly.</title>
        <authorList>
            <person name="Gallardo-Escarate C."/>
        </authorList>
    </citation>
    <scope>NUCLEOTIDE SEQUENCE [LARGE SCALE GENOMIC DNA]</scope>
</reference>
<keyword evidence="3" id="KW-1185">Reference proteome</keyword>
<evidence type="ECO:0000256" key="1">
    <source>
        <dbReference type="SAM" id="MobiDB-lite"/>
    </source>
</evidence>
<evidence type="ECO:0000313" key="3">
    <source>
        <dbReference type="Proteomes" id="UP000595437"/>
    </source>
</evidence>
<sequence>SECKHSLASRKEGSSSLPKRPNTVFLRPTNVPLLNAPKNSTQFIIDDHENSNLFLNFHDSENEDVCHTPGSGDFN</sequence>
<dbReference type="EMBL" id="CP045892">
    <property type="protein sequence ID" value="QQP52605.1"/>
    <property type="molecule type" value="Genomic_DNA"/>
</dbReference>
<evidence type="ECO:0000313" key="2">
    <source>
        <dbReference type="EMBL" id="QQP52605.1"/>
    </source>
</evidence>
<dbReference type="AlphaFoldDB" id="A0A7T8HN92"/>
<dbReference type="OrthoDB" id="10058500at2759"/>
<feature type="region of interest" description="Disordered" evidence="1">
    <location>
        <begin position="1"/>
        <end position="24"/>
    </location>
</feature>
<gene>
    <name evidence="2" type="ORF">FKW44_004803</name>
</gene>
<name>A0A7T8HN92_CALRO</name>
<protein>
    <submittedName>
        <fullName evidence="2">Uncharacterized protein</fullName>
    </submittedName>
</protein>
<accession>A0A7T8HN92</accession>
<dbReference type="Proteomes" id="UP000595437">
    <property type="component" value="Chromosome 3"/>
</dbReference>
<proteinExistence type="predicted"/>
<organism evidence="2 3">
    <name type="scientific">Caligus rogercresseyi</name>
    <name type="common">Sea louse</name>
    <dbReference type="NCBI Taxonomy" id="217165"/>
    <lineage>
        <taxon>Eukaryota</taxon>
        <taxon>Metazoa</taxon>
        <taxon>Ecdysozoa</taxon>
        <taxon>Arthropoda</taxon>
        <taxon>Crustacea</taxon>
        <taxon>Multicrustacea</taxon>
        <taxon>Hexanauplia</taxon>
        <taxon>Copepoda</taxon>
        <taxon>Siphonostomatoida</taxon>
        <taxon>Caligidae</taxon>
        <taxon>Caligus</taxon>
    </lineage>
</organism>